<feature type="transmembrane region" description="Helical" evidence="6">
    <location>
        <begin position="12"/>
        <end position="33"/>
    </location>
</feature>
<sequence length="200" mass="22411">MSNHSGERAAQRIRLAIIVAVLAALALASFWVLQVLRSNSDGSLAPRPHSKPDYYVEQFSYVKMSETGQPRYDITGTKMVHFPDDDSFEVTLPVITTLSEDKPPMKLYSQRARIEDDNSKIHMYGDVNGNRAATAKSENMHLKTEYLLLLPDDDIAKTDKPVELTMGSSIMTGTGMIANNAIQEFQLLHNVRGTYQPRPR</sequence>
<proteinExistence type="predicted"/>
<evidence type="ECO:0000256" key="5">
    <source>
        <dbReference type="ARBA" id="ARBA00023136"/>
    </source>
</evidence>
<reference evidence="7 8" key="1">
    <citation type="journal article" date="2024" name="Chem. Sci.">
        <title>Discovery of megapolipeptins by genome mining of a Burkholderiales bacteria collection.</title>
        <authorList>
            <person name="Paulo B.S."/>
            <person name="Recchia M.J.J."/>
            <person name="Lee S."/>
            <person name="Fergusson C.H."/>
            <person name="Romanowski S.B."/>
            <person name="Hernandez A."/>
            <person name="Krull N."/>
            <person name="Liu D.Y."/>
            <person name="Cavanagh H."/>
            <person name="Bos A."/>
            <person name="Gray C.A."/>
            <person name="Murphy B.T."/>
            <person name="Linington R.G."/>
            <person name="Eustaquio A.S."/>
        </authorList>
    </citation>
    <scope>NUCLEOTIDE SEQUENCE [LARGE SCALE GENOMIC DNA]</scope>
    <source>
        <strain evidence="7 8">RL21-008-BIB-B</strain>
    </source>
</reference>
<gene>
    <name evidence="7" type="primary">lptC</name>
    <name evidence="7" type="ORF">PQR63_20520</name>
</gene>
<dbReference type="RefSeq" id="WP_408169801.1">
    <property type="nucleotide sequence ID" value="NZ_JAQQFR010000015.1"/>
</dbReference>
<dbReference type="Proteomes" id="UP001629214">
    <property type="component" value="Unassembled WGS sequence"/>
</dbReference>
<dbReference type="InterPro" id="IPR010664">
    <property type="entry name" value="LipoPS_assembly_LptC-rel"/>
</dbReference>
<accession>A0ABW8ZCB4</accession>
<dbReference type="EMBL" id="JAQQFR010000015">
    <property type="protein sequence ID" value="MFL9880794.1"/>
    <property type="molecule type" value="Genomic_DNA"/>
</dbReference>
<evidence type="ECO:0000256" key="2">
    <source>
        <dbReference type="ARBA" id="ARBA00022519"/>
    </source>
</evidence>
<dbReference type="PANTHER" id="PTHR37481">
    <property type="entry name" value="LIPOPOLYSACCHARIDE EXPORT SYSTEM PROTEIN LPTC"/>
    <property type="match status" value="1"/>
</dbReference>
<dbReference type="InterPro" id="IPR052363">
    <property type="entry name" value="LPS_export_LptC"/>
</dbReference>
<dbReference type="InterPro" id="IPR026265">
    <property type="entry name" value="LptC"/>
</dbReference>
<dbReference type="Gene3D" id="2.60.450.10">
    <property type="entry name" value="Lipopolysaccharide (LPS) transport protein A like domain"/>
    <property type="match status" value="1"/>
</dbReference>
<protein>
    <submittedName>
        <fullName evidence="7">LPS export ABC transporter periplasmic protein LptC</fullName>
    </submittedName>
</protein>
<name>A0ABW8ZCB4_9BURK</name>
<dbReference type="NCBIfam" id="TIGR04409">
    <property type="entry name" value="LptC_YrbK"/>
    <property type="match status" value="1"/>
</dbReference>
<evidence type="ECO:0000313" key="7">
    <source>
        <dbReference type="EMBL" id="MFL9880794.1"/>
    </source>
</evidence>
<keyword evidence="5 6" id="KW-0472">Membrane</keyword>
<evidence type="ECO:0000256" key="6">
    <source>
        <dbReference type="SAM" id="Phobius"/>
    </source>
</evidence>
<dbReference type="Pfam" id="PF06835">
    <property type="entry name" value="LptC"/>
    <property type="match status" value="1"/>
</dbReference>
<keyword evidence="2" id="KW-0997">Cell inner membrane</keyword>
<organism evidence="7 8">
    <name type="scientific">Herbaspirillum rhizosphaerae</name>
    <dbReference type="NCBI Taxonomy" id="346179"/>
    <lineage>
        <taxon>Bacteria</taxon>
        <taxon>Pseudomonadati</taxon>
        <taxon>Pseudomonadota</taxon>
        <taxon>Betaproteobacteria</taxon>
        <taxon>Burkholderiales</taxon>
        <taxon>Oxalobacteraceae</taxon>
        <taxon>Herbaspirillum</taxon>
    </lineage>
</organism>
<comment type="caution">
    <text evidence="7">The sequence shown here is derived from an EMBL/GenBank/DDBJ whole genome shotgun (WGS) entry which is preliminary data.</text>
</comment>
<evidence type="ECO:0000256" key="4">
    <source>
        <dbReference type="ARBA" id="ARBA00022989"/>
    </source>
</evidence>
<evidence type="ECO:0000313" key="8">
    <source>
        <dbReference type="Proteomes" id="UP001629214"/>
    </source>
</evidence>
<keyword evidence="4 6" id="KW-1133">Transmembrane helix</keyword>
<dbReference type="PANTHER" id="PTHR37481:SF1">
    <property type="entry name" value="LIPOPOLYSACCHARIDE EXPORT SYSTEM PROTEIN LPTC"/>
    <property type="match status" value="1"/>
</dbReference>
<keyword evidence="8" id="KW-1185">Reference proteome</keyword>
<keyword evidence="3 6" id="KW-0812">Transmembrane</keyword>
<evidence type="ECO:0000256" key="3">
    <source>
        <dbReference type="ARBA" id="ARBA00022692"/>
    </source>
</evidence>
<keyword evidence="1" id="KW-1003">Cell membrane</keyword>
<evidence type="ECO:0000256" key="1">
    <source>
        <dbReference type="ARBA" id="ARBA00022475"/>
    </source>
</evidence>